<sequence length="267" mass="28630">GSWPRNSSSLPVHGSGPQHFLPTPLFPHTSARTRLRTHVPLHARLRVHATQGTRGRIRVPSLCHPSRSQSAMETWSGSRPCARACLGLFLLVAAHCPPHARAEISCASCRSPVRLHRGEFPPGVRADFGELGAEDARPRTPEVPPHPEHAPPRARRSASTRPEEPRLSSSTFALAGDSAHNHAVVYWSGRNSSVSPPTPPPPPPPPPPPFPGFTCAKPAATRGKLRAACVVPRAIKAESELGSAGPVKAISSPVIKREPDETISSWM</sequence>
<feature type="region of interest" description="Disordered" evidence="1">
    <location>
        <begin position="134"/>
        <end position="174"/>
    </location>
</feature>
<accession>A0A8S4BQB8</accession>
<dbReference type="OrthoDB" id="8958512at2759"/>
<protein>
    <submittedName>
        <fullName evidence="2">(Atlantic silverside) hypothetical protein</fullName>
    </submittedName>
</protein>
<name>A0A8S4BQB8_9TELE</name>
<evidence type="ECO:0000313" key="2">
    <source>
        <dbReference type="EMBL" id="CAG5996263.1"/>
    </source>
</evidence>
<dbReference type="Proteomes" id="UP000677803">
    <property type="component" value="Unassembled WGS sequence"/>
</dbReference>
<feature type="compositionally biased region" description="Basic and acidic residues" evidence="1">
    <location>
        <begin position="134"/>
        <end position="151"/>
    </location>
</feature>
<comment type="caution">
    <text evidence="2">The sequence shown here is derived from an EMBL/GenBank/DDBJ whole genome shotgun (WGS) entry which is preliminary data.</text>
</comment>
<dbReference type="AlphaFoldDB" id="A0A8S4BQB8"/>
<proteinExistence type="predicted"/>
<feature type="non-terminal residue" evidence="2">
    <location>
        <position position="1"/>
    </location>
</feature>
<dbReference type="EMBL" id="CAJRST010037056">
    <property type="protein sequence ID" value="CAG5996263.1"/>
    <property type="molecule type" value="Genomic_DNA"/>
</dbReference>
<gene>
    <name evidence="2" type="ORF">MMEN_LOCUS17969</name>
</gene>
<feature type="region of interest" description="Disordered" evidence="1">
    <location>
        <begin position="190"/>
        <end position="217"/>
    </location>
</feature>
<keyword evidence="3" id="KW-1185">Reference proteome</keyword>
<organism evidence="2 3">
    <name type="scientific">Menidia menidia</name>
    <name type="common">Atlantic silverside</name>
    <dbReference type="NCBI Taxonomy" id="238744"/>
    <lineage>
        <taxon>Eukaryota</taxon>
        <taxon>Metazoa</taxon>
        <taxon>Chordata</taxon>
        <taxon>Craniata</taxon>
        <taxon>Vertebrata</taxon>
        <taxon>Euteleostomi</taxon>
        <taxon>Actinopterygii</taxon>
        <taxon>Neopterygii</taxon>
        <taxon>Teleostei</taxon>
        <taxon>Neoteleostei</taxon>
        <taxon>Acanthomorphata</taxon>
        <taxon>Ovalentaria</taxon>
        <taxon>Atherinomorphae</taxon>
        <taxon>Atheriniformes</taxon>
        <taxon>Atherinopsidae</taxon>
        <taxon>Menidiinae</taxon>
        <taxon>Menidia</taxon>
    </lineage>
</organism>
<feature type="compositionally biased region" description="Pro residues" evidence="1">
    <location>
        <begin position="196"/>
        <end position="211"/>
    </location>
</feature>
<evidence type="ECO:0000313" key="3">
    <source>
        <dbReference type="Proteomes" id="UP000677803"/>
    </source>
</evidence>
<evidence type="ECO:0000256" key="1">
    <source>
        <dbReference type="SAM" id="MobiDB-lite"/>
    </source>
</evidence>
<reference evidence="2" key="1">
    <citation type="submission" date="2021-05" db="EMBL/GenBank/DDBJ databases">
        <authorList>
            <person name="Tigano A."/>
        </authorList>
    </citation>
    <scope>NUCLEOTIDE SEQUENCE</scope>
</reference>